<evidence type="ECO:0000256" key="1">
    <source>
        <dbReference type="SAM" id="MobiDB-lite"/>
    </source>
</evidence>
<protein>
    <submittedName>
        <fullName evidence="2">Uncharacterized protein</fullName>
    </submittedName>
</protein>
<dbReference type="AlphaFoldDB" id="A0A075H8Q4"/>
<name>A0A075H8Q4_9ARCH</name>
<proteinExistence type="predicted"/>
<sequence length="77" mass="8391">MSIFKGHRIQGIILRMPVGAAGNLRIYGDLHGVFPHAIVHGGHEDDHEKRGCGNKDIEPSAQPGAKKIFQSDLKQHG</sequence>
<feature type="region of interest" description="Disordered" evidence="1">
    <location>
        <begin position="40"/>
        <end position="77"/>
    </location>
</feature>
<organism evidence="2">
    <name type="scientific">uncultured marine thaumarchaeote KM3_52_B01</name>
    <dbReference type="NCBI Taxonomy" id="1456176"/>
    <lineage>
        <taxon>Archaea</taxon>
        <taxon>Nitrososphaerota</taxon>
        <taxon>environmental samples</taxon>
    </lineage>
</organism>
<feature type="compositionally biased region" description="Basic and acidic residues" evidence="1">
    <location>
        <begin position="41"/>
        <end position="58"/>
    </location>
</feature>
<dbReference type="EMBL" id="KF900918">
    <property type="protein sequence ID" value="AIF11475.1"/>
    <property type="molecule type" value="Genomic_DNA"/>
</dbReference>
<accession>A0A075H8Q4</accession>
<reference evidence="2" key="1">
    <citation type="journal article" date="2014" name="Genome Biol. Evol.">
        <title>Pangenome evidence for extensive interdomain horizontal transfer affecting lineage core and shell genes in uncultured planktonic thaumarchaeota and euryarchaeota.</title>
        <authorList>
            <person name="Deschamps P."/>
            <person name="Zivanovic Y."/>
            <person name="Moreira D."/>
            <person name="Rodriguez-Valera F."/>
            <person name="Lopez-Garcia P."/>
        </authorList>
    </citation>
    <scope>NUCLEOTIDE SEQUENCE</scope>
</reference>
<evidence type="ECO:0000313" key="2">
    <source>
        <dbReference type="EMBL" id="AIF11475.1"/>
    </source>
</evidence>